<reference evidence="3" key="2">
    <citation type="submission" date="2015-01" db="EMBL/GenBank/DDBJ databases">
        <title>Evolutionary Origins and Diversification of the Mycorrhizal Mutualists.</title>
        <authorList>
            <consortium name="DOE Joint Genome Institute"/>
            <consortium name="Mycorrhizal Genomics Consortium"/>
            <person name="Kohler A."/>
            <person name="Kuo A."/>
            <person name="Nagy L.G."/>
            <person name="Floudas D."/>
            <person name="Copeland A."/>
            <person name="Barry K.W."/>
            <person name="Cichocki N."/>
            <person name="Veneault-Fourrey C."/>
            <person name="LaButti K."/>
            <person name="Lindquist E.A."/>
            <person name="Lipzen A."/>
            <person name="Lundell T."/>
            <person name="Morin E."/>
            <person name="Murat C."/>
            <person name="Riley R."/>
            <person name="Ohm R."/>
            <person name="Sun H."/>
            <person name="Tunlid A."/>
            <person name="Henrissat B."/>
            <person name="Grigoriev I.V."/>
            <person name="Hibbett D.S."/>
            <person name="Martin F."/>
        </authorList>
    </citation>
    <scope>NUCLEOTIDE SEQUENCE [LARGE SCALE GENOMIC DNA]</scope>
    <source>
        <strain evidence="3">Ve08.2h10</strain>
    </source>
</reference>
<dbReference type="AlphaFoldDB" id="A0A0D0CTB7"/>
<evidence type="ECO:0000313" key="3">
    <source>
        <dbReference type="Proteomes" id="UP000054538"/>
    </source>
</evidence>
<feature type="compositionally biased region" description="Basic and acidic residues" evidence="1">
    <location>
        <begin position="198"/>
        <end position="226"/>
    </location>
</feature>
<protein>
    <submittedName>
        <fullName evidence="2">Uncharacterized protein</fullName>
    </submittedName>
</protein>
<gene>
    <name evidence="2" type="ORF">PAXRUDRAFT_16767</name>
</gene>
<organism evidence="2 3">
    <name type="scientific">Paxillus rubicundulus Ve08.2h10</name>
    <dbReference type="NCBI Taxonomy" id="930991"/>
    <lineage>
        <taxon>Eukaryota</taxon>
        <taxon>Fungi</taxon>
        <taxon>Dikarya</taxon>
        <taxon>Basidiomycota</taxon>
        <taxon>Agaricomycotina</taxon>
        <taxon>Agaricomycetes</taxon>
        <taxon>Agaricomycetidae</taxon>
        <taxon>Boletales</taxon>
        <taxon>Paxilineae</taxon>
        <taxon>Paxillaceae</taxon>
        <taxon>Paxillus</taxon>
    </lineage>
</organism>
<keyword evidence="3" id="KW-1185">Reference proteome</keyword>
<dbReference type="EMBL" id="KN826525">
    <property type="protein sequence ID" value="KIK78643.1"/>
    <property type="molecule type" value="Genomic_DNA"/>
</dbReference>
<evidence type="ECO:0000313" key="2">
    <source>
        <dbReference type="EMBL" id="KIK78643.1"/>
    </source>
</evidence>
<dbReference type="Proteomes" id="UP000054538">
    <property type="component" value="Unassembled WGS sequence"/>
</dbReference>
<dbReference type="OrthoDB" id="3269232at2759"/>
<reference evidence="2 3" key="1">
    <citation type="submission" date="2014-04" db="EMBL/GenBank/DDBJ databases">
        <authorList>
            <consortium name="DOE Joint Genome Institute"/>
            <person name="Kuo A."/>
            <person name="Kohler A."/>
            <person name="Jargeat P."/>
            <person name="Nagy L.G."/>
            <person name="Floudas D."/>
            <person name="Copeland A."/>
            <person name="Barry K.W."/>
            <person name="Cichocki N."/>
            <person name="Veneault-Fourrey C."/>
            <person name="LaButti K."/>
            <person name="Lindquist E.A."/>
            <person name="Lipzen A."/>
            <person name="Lundell T."/>
            <person name="Morin E."/>
            <person name="Murat C."/>
            <person name="Sun H."/>
            <person name="Tunlid A."/>
            <person name="Henrissat B."/>
            <person name="Grigoriev I.V."/>
            <person name="Hibbett D.S."/>
            <person name="Martin F."/>
            <person name="Nordberg H.P."/>
            <person name="Cantor M.N."/>
            <person name="Hua S.X."/>
        </authorList>
    </citation>
    <scope>NUCLEOTIDE SEQUENCE [LARGE SCALE GENOMIC DNA]</scope>
    <source>
        <strain evidence="2 3">Ve08.2h10</strain>
    </source>
</reference>
<dbReference type="HOGENOM" id="CLU_061607_3_0_1"/>
<accession>A0A0D0CTB7</accession>
<name>A0A0D0CTB7_9AGAM</name>
<feature type="region of interest" description="Disordered" evidence="1">
    <location>
        <begin position="197"/>
        <end position="226"/>
    </location>
</feature>
<dbReference type="InParanoid" id="A0A0D0CTB7"/>
<sequence>MTLDPAVLDSGSASEDLNDPFCAILNNSPGVGATPPLAGQYSPLLTGWCLAAEEAAEALASTSVSFLVLKTPLTSTNCLPAFIPSPLTPTRKRKHQLLDTDPENETELTYQDALWQSYAREDQSKAKLTRMQSTVVLQSMFCERLSSQLAAQEEKQKSAHKKKGKLVGDGLPRLLTGDEFHNRVVEHEKVTVEEDMVREERRKQRDERTEVLGPWKEAEAARLERN</sequence>
<proteinExistence type="predicted"/>
<evidence type="ECO:0000256" key="1">
    <source>
        <dbReference type="SAM" id="MobiDB-lite"/>
    </source>
</evidence>